<dbReference type="OrthoDB" id="69641at2759"/>
<dbReference type="InterPro" id="IPR020568">
    <property type="entry name" value="Ribosomal_Su5_D2-typ_SF"/>
</dbReference>
<comment type="subcellular location">
    <subcellularLocation>
        <location evidence="1">Cytoplasm</location>
    </subcellularLocation>
</comment>
<evidence type="ECO:0000256" key="3">
    <source>
        <dbReference type="ARBA" id="ARBA00022490"/>
    </source>
</evidence>
<dbReference type="PANTHER" id="PTHR16301">
    <property type="entry name" value="IMPACT-RELATED"/>
    <property type="match status" value="1"/>
</dbReference>
<keyword evidence="6" id="KW-0346">Stress response</keyword>
<keyword evidence="4" id="KW-0678">Repressor</keyword>
<organism evidence="9 10">
    <name type="scientific">Candida metapsilosis</name>
    <dbReference type="NCBI Taxonomy" id="273372"/>
    <lineage>
        <taxon>Eukaryota</taxon>
        <taxon>Fungi</taxon>
        <taxon>Dikarya</taxon>
        <taxon>Ascomycota</taxon>
        <taxon>Saccharomycotina</taxon>
        <taxon>Pichiomycetes</taxon>
        <taxon>Debaryomycetaceae</taxon>
        <taxon>Candida/Lodderomyces clade</taxon>
        <taxon>Candida</taxon>
    </lineage>
</organism>
<keyword evidence="10" id="KW-1185">Reference proteome</keyword>
<feature type="region of interest" description="Disordered" evidence="7">
    <location>
        <begin position="114"/>
        <end position="138"/>
    </location>
</feature>
<keyword evidence="5" id="KW-0810">Translation regulation</keyword>
<dbReference type="GO" id="GO:0005737">
    <property type="term" value="C:cytoplasm"/>
    <property type="evidence" value="ECO:0007669"/>
    <property type="project" value="UniProtKB-SubCell"/>
</dbReference>
<evidence type="ECO:0000313" key="9">
    <source>
        <dbReference type="EMBL" id="KAG5421187.1"/>
    </source>
</evidence>
<dbReference type="GeneID" id="93648906"/>
<sequence length="282" mass="32130">MSVDELLDEVSAIEAIYPDSVQKEAPQIYTFTIPNHKSIKLQINFPTSYPDESPELLMLVNKDNWKYTDTTYLEKIVNSAISNTFVSGQVLMYELLTQLSELLDGYLEERVRVNEEEPATEEQEKTPPPQTQPPVSEIEEVKDVTADWVKSDVISDRRSSFIAYARVVESLEEASMHIEELLQDKRVSKAAHNISSWRINTKENKRYQDCDDDGETAAGGRLLHLLQMMDVWNVVVVVSRYFGGIHLGPDRFKHINTAARDAITKGGFLLEKPKETGKPRKK</sequence>
<evidence type="ECO:0000313" key="10">
    <source>
        <dbReference type="Proteomes" id="UP000669133"/>
    </source>
</evidence>
<dbReference type="InterPro" id="IPR016135">
    <property type="entry name" value="UBQ-conjugating_enzyme/RWD"/>
</dbReference>
<protein>
    <recommendedName>
        <fullName evidence="8">RWD domain-containing protein</fullName>
    </recommendedName>
</protein>
<evidence type="ECO:0000259" key="8">
    <source>
        <dbReference type="PROSITE" id="PS50908"/>
    </source>
</evidence>
<comment type="caution">
    <text evidence="9">The sequence shown here is derived from an EMBL/GenBank/DDBJ whole genome shotgun (WGS) entry which is preliminary data.</text>
</comment>
<proteinExistence type="inferred from homology"/>
<name>A0A8H7ZL18_9ASCO</name>
<dbReference type="Proteomes" id="UP000669133">
    <property type="component" value="Unassembled WGS sequence"/>
</dbReference>
<dbReference type="Pfam" id="PF05773">
    <property type="entry name" value="RWD"/>
    <property type="match status" value="1"/>
</dbReference>
<dbReference type="RefSeq" id="XP_067550303.1">
    <property type="nucleotide sequence ID" value="XM_067691661.1"/>
</dbReference>
<dbReference type="SMART" id="SM00591">
    <property type="entry name" value="RWD"/>
    <property type="match status" value="1"/>
</dbReference>
<dbReference type="Gene3D" id="3.30.230.30">
    <property type="entry name" value="Impact, N-terminal domain"/>
    <property type="match status" value="1"/>
</dbReference>
<dbReference type="InterPro" id="IPR023582">
    <property type="entry name" value="Impact"/>
</dbReference>
<dbReference type="SUPFAM" id="SSF54211">
    <property type="entry name" value="Ribosomal protein S5 domain 2-like"/>
    <property type="match status" value="1"/>
</dbReference>
<dbReference type="PROSITE" id="PS00910">
    <property type="entry name" value="UPF0029"/>
    <property type="match status" value="1"/>
</dbReference>
<evidence type="ECO:0000256" key="1">
    <source>
        <dbReference type="ARBA" id="ARBA00004496"/>
    </source>
</evidence>
<evidence type="ECO:0000256" key="7">
    <source>
        <dbReference type="SAM" id="MobiDB-lite"/>
    </source>
</evidence>
<dbReference type="InterPro" id="IPR036956">
    <property type="entry name" value="Impact_N_sf"/>
</dbReference>
<reference evidence="9 10" key="1">
    <citation type="submission" date="2020-12" db="EMBL/GenBank/DDBJ databases">
        <title>Effect of drift, selection, and recombination on the evolution of hybrid genomes in Candida yeast pathogens.</title>
        <authorList>
            <person name="Mixao V."/>
            <person name="Ksiezopolska E."/>
            <person name="Saus E."/>
            <person name="Boekhout T."/>
            <person name="Gacser A."/>
            <person name="Gabaldon T."/>
        </authorList>
    </citation>
    <scope>NUCLEOTIDE SEQUENCE [LARGE SCALE GENOMIC DNA]</scope>
    <source>
        <strain evidence="9 10">BP57</strain>
    </source>
</reference>
<dbReference type="PROSITE" id="PS50908">
    <property type="entry name" value="RWD"/>
    <property type="match status" value="1"/>
</dbReference>
<evidence type="ECO:0000256" key="2">
    <source>
        <dbReference type="ARBA" id="ARBA00007665"/>
    </source>
</evidence>
<evidence type="ECO:0000256" key="5">
    <source>
        <dbReference type="ARBA" id="ARBA00022845"/>
    </source>
</evidence>
<dbReference type="InterPro" id="IPR001498">
    <property type="entry name" value="Impact_N"/>
</dbReference>
<comment type="similarity">
    <text evidence="2">Belongs to the IMPACT family.</text>
</comment>
<dbReference type="InterPro" id="IPR020569">
    <property type="entry name" value="UPF0029_Impact_CS"/>
</dbReference>
<dbReference type="Pfam" id="PF01205">
    <property type="entry name" value="Impact_N"/>
    <property type="match status" value="1"/>
</dbReference>
<accession>A0A8H7ZL18</accession>
<evidence type="ECO:0000256" key="4">
    <source>
        <dbReference type="ARBA" id="ARBA00022491"/>
    </source>
</evidence>
<dbReference type="SUPFAM" id="SSF54495">
    <property type="entry name" value="UBC-like"/>
    <property type="match status" value="1"/>
</dbReference>
<dbReference type="Gene3D" id="3.10.110.10">
    <property type="entry name" value="Ubiquitin Conjugating Enzyme"/>
    <property type="match status" value="1"/>
</dbReference>
<gene>
    <name evidence="9" type="ORF">I9W82_000277</name>
</gene>
<keyword evidence="3" id="KW-0963">Cytoplasm</keyword>
<dbReference type="PANTHER" id="PTHR16301:SF25">
    <property type="entry name" value="PROTEIN IMPACT"/>
    <property type="match status" value="1"/>
</dbReference>
<dbReference type="InterPro" id="IPR006575">
    <property type="entry name" value="RWD_dom"/>
</dbReference>
<dbReference type="GO" id="GO:0140469">
    <property type="term" value="P:GCN2-mediated signaling"/>
    <property type="evidence" value="ECO:0007669"/>
    <property type="project" value="TreeGrafter"/>
</dbReference>
<feature type="domain" description="RWD" evidence="8">
    <location>
        <begin position="8"/>
        <end position="106"/>
    </location>
</feature>
<evidence type="ECO:0000256" key="6">
    <source>
        <dbReference type="ARBA" id="ARBA00023016"/>
    </source>
</evidence>
<dbReference type="GO" id="GO:0006446">
    <property type="term" value="P:regulation of translational initiation"/>
    <property type="evidence" value="ECO:0007669"/>
    <property type="project" value="TreeGrafter"/>
</dbReference>
<dbReference type="AlphaFoldDB" id="A0A8H7ZL18"/>
<dbReference type="CDD" id="cd23822">
    <property type="entry name" value="RWD_ScYIH1-like"/>
    <property type="match status" value="1"/>
</dbReference>
<dbReference type="EMBL" id="JAEOAQ010000001">
    <property type="protein sequence ID" value="KAG5421187.1"/>
    <property type="molecule type" value="Genomic_DNA"/>
</dbReference>